<protein>
    <submittedName>
        <fullName evidence="3">Class I SAM-dependent methyltransferase</fullName>
        <ecNumber evidence="3">2.1.1.-</ecNumber>
    </submittedName>
</protein>
<dbReference type="GO" id="GO:0008168">
    <property type="term" value="F:methyltransferase activity"/>
    <property type="evidence" value="ECO:0007669"/>
    <property type="project" value="UniProtKB-KW"/>
</dbReference>
<dbReference type="PANTHER" id="PTHR40048">
    <property type="entry name" value="RHAMNOSYL O-METHYLTRANSFERASE"/>
    <property type="match status" value="1"/>
</dbReference>
<dbReference type="EMBL" id="JBHHMI010000005">
    <property type="protein sequence ID" value="MFB5266677.1"/>
    <property type="molecule type" value="Genomic_DNA"/>
</dbReference>
<evidence type="ECO:0000256" key="2">
    <source>
        <dbReference type="ARBA" id="ARBA00022679"/>
    </source>
</evidence>
<proteinExistence type="predicted"/>
<comment type="caution">
    <text evidence="3">The sequence shown here is derived from an EMBL/GenBank/DDBJ whole genome shotgun (WGS) entry which is preliminary data.</text>
</comment>
<dbReference type="GO" id="GO:0032259">
    <property type="term" value="P:methylation"/>
    <property type="evidence" value="ECO:0007669"/>
    <property type="project" value="UniProtKB-KW"/>
</dbReference>
<gene>
    <name evidence="3" type="ORF">ACE41H_07750</name>
</gene>
<evidence type="ECO:0000313" key="4">
    <source>
        <dbReference type="Proteomes" id="UP001580346"/>
    </source>
</evidence>
<organism evidence="3 4">
    <name type="scientific">Paenibacillus enshidis</name>
    <dbReference type="NCBI Taxonomy" id="1458439"/>
    <lineage>
        <taxon>Bacteria</taxon>
        <taxon>Bacillati</taxon>
        <taxon>Bacillota</taxon>
        <taxon>Bacilli</taxon>
        <taxon>Bacillales</taxon>
        <taxon>Paenibacillaceae</taxon>
        <taxon>Paenibacillus</taxon>
    </lineage>
</organism>
<keyword evidence="1 3" id="KW-0489">Methyltransferase</keyword>
<reference evidence="3 4" key="1">
    <citation type="submission" date="2024-09" db="EMBL/GenBank/DDBJ databases">
        <title>Paenibacillus zeirhizospherea sp. nov., isolated from surface of the maize (Zea mays) roots in a horticulture field, Hungary.</title>
        <authorList>
            <person name="Marton D."/>
            <person name="Farkas M."/>
            <person name="Bedics A."/>
            <person name="Toth E."/>
            <person name="Tancsics A."/>
            <person name="Boka K."/>
            <person name="Maroti G."/>
            <person name="Kriszt B."/>
            <person name="Cserhati M."/>
        </authorList>
    </citation>
    <scope>NUCLEOTIDE SEQUENCE [LARGE SCALE GENOMIC DNA]</scope>
    <source>
        <strain evidence="3 4">KCTC 33519</strain>
    </source>
</reference>
<keyword evidence="2 3" id="KW-0808">Transferase</keyword>
<dbReference type="SUPFAM" id="SSF53335">
    <property type="entry name" value="S-adenosyl-L-methionine-dependent methyltransferases"/>
    <property type="match status" value="1"/>
</dbReference>
<dbReference type="Pfam" id="PF13578">
    <property type="entry name" value="Methyltransf_24"/>
    <property type="match status" value="1"/>
</dbReference>
<accession>A0ABV5AR56</accession>
<evidence type="ECO:0000256" key="1">
    <source>
        <dbReference type="ARBA" id="ARBA00022603"/>
    </source>
</evidence>
<dbReference type="InterPro" id="IPR029063">
    <property type="entry name" value="SAM-dependent_MTases_sf"/>
</dbReference>
<keyword evidence="4" id="KW-1185">Reference proteome</keyword>
<dbReference type="PANTHER" id="PTHR40048:SF1">
    <property type="entry name" value="RHAMNOSYL O-METHYLTRANSFERASE"/>
    <property type="match status" value="1"/>
</dbReference>
<dbReference type="Gene3D" id="3.40.50.150">
    <property type="entry name" value="Vaccinia Virus protein VP39"/>
    <property type="match status" value="1"/>
</dbReference>
<dbReference type="EC" id="2.1.1.-" evidence="3"/>
<evidence type="ECO:0000313" key="3">
    <source>
        <dbReference type="EMBL" id="MFB5266677.1"/>
    </source>
</evidence>
<name>A0ABV5AR56_9BACL</name>
<dbReference type="Proteomes" id="UP001580346">
    <property type="component" value="Unassembled WGS sequence"/>
</dbReference>
<dbReference type="RefSeq" id="WP_375354550.1">
    <property type="nucleotide sequence ID" value="NZ_JBHHMI010000005.1"/>
</dbReference>
<sequence length="361" mass="42599">MLNWNISNPIFESDILNEKLNVSPWSGHRRFVYDLLRFIRPEHVLELGTHYGCSFFAMCQAIKDFKISTTIEAVDTWVGDSQAGFYGEEVYSLVNKTIDNYFLEIETRMHRMTFDEANPYFVDDYFDIIHIDGFHEYDAVKNDYLSYLPKLKKNGIFLFHDIASDTGYGSSVFWKELQERYSSFEFEHSWGLGVLFPKGDKYYNLMIDENIFDKILYYTSKSELDLATIKVNDLEVLGIERFETINQMEGMIQERDEVIASQNMMLDERYKAMQEMEGMIQERDEVIASQNVMLDERYEAMQEMEGMIQERDKVIASQNVMLDKRYEAMQEMEGMIQERDTTIALQNEILEKKGGRKRGWM</sequence>